<evidence type="ECO:0000259" key="8">
    <source>
        <dbReference type="Pfam" id="PF03600"/>
    </source>
</evidence>
<comment type="caution">
    <text evidence="9">The sequence shown here is derived from an EMBL/GenBank/DDBJ whole genome shotgun (WGS) entry which is preliminary data.</text>
</comment>
<dbReference type="PANTHER" id="PTHR43652:SF1">
    <property type="entry name" value="RESPONSE REGULATOR"/>
    <property type="match status" value="1"/>
</dbReference>
<feature type="transmembrane region" description="Helical" evidence="7">
    <location>
        <begin position="176"/>
        <end position="198"/>
    </location>
</feature>
<feature type="transmembrane region" description="Helical" evidence="7">
    <location>
        <begin position="232"/>
        <end position="249"/>
    </location>
</feature>
<comment type="subcellular location">
    <subcellularLocation>
        <location evidence="1">Membrane</location>
        <topology evidence="1">Multi-pass membrane protein</topology>
    </subcellularLocation>
</comment>
<evidence type="ECO:0000313" key="9">
    <source>
        <dbReference type="EMBL" id="KRM77264.1"/>
    </source>
</evidence>
<dbReference type="PATRIC" id="fig|1423733.4.peg.531"/>
<keyword evidence="6 7" id="KW-0472">Membrane</keyword>
<feature type="transmembrane region" description="Helical" evidence="7">
    <location>
        <begin position="137"/>
        <end position="156"/>
    </location>
</feature>
<feature type="transmembrane region" description="Helical" evidence="7">
    <location>
        <begin position="95"/>
        <end position="125"/>
    </location>
</feature>
<dbReference type="STRING" id="33960.TY91_07685"/>
<feature type="transmembrane region" description="Helical" evidence="7">
    <location>
        <begin position="323"/>
        <end position="353"/>
    </location>
</feature>
<sequence>MTMLSSLTITLIILFCTILAFLSGKVPMSLTSMGIILALILTKVMSPAQAFSGFINTNVIMFAGMFVIGAAITKTSIIKRSQSLVERYRDNRSKLILIACLAATLLSILTSATATIAILLPLLIAIANDVDISRSKILYPVAVVANIAAATTFLGIGSANMAWSSVMIKAGGKTPLQLWDFTIVKLPILIVSIIYMAYIAPKLLPNHDNNLFEDHLTKKNVDTQLSPRKEKIAIAIILLTIIVMVLSSYIGVELYIISTIGACLLVICGVLNEKEALSSINLPTIFLFGGVLVLSDALTKTGAGSVIANGMSTLIGNNTNQFLIAAVFFGAPFILTQFMSNLATVAIFAPLVATASVNLGLDSRAAVLAAVTASSCSFLTPLASPAQTMIMEPGGYNLWNYIKAGFPLAVIIMVLGSLIPLIYPMN</sequence>
<evidence type="ECO:0000256" key="4">
    <source>
        <dbReference type="ARBA" id="ARBA00022737"/>
    </source>
</evidence>
<evidence type="ECO:0000256" key="6">
    <source>
        <dbReference type="ARBA" id="ARBA00023136"/>
    </source>
</evidence>
<keyword evidence="5 7" id="KW-1133">Transmembrane helix</keyword>
<dbReference type="Proteomes" id="UP000051845">
    <property type="component" value="Unassembled WGS sequence"/>
</dbReference>
<name>A0A0R2BEI9_SECCO</name>
<dbReference type="GO" id="GO:0005886">
    <property type="term" value="C:plasma membrane"/>
    <property type="evidence" value="ECO:0007669"/>
    <property type="project" value="TreeGrafter"/>
</dbReference>
<keyword evidence="2" id="KW-0813">Transport</keyword>
<accession>A0A0R2BEI9</accession>
<dbReference type="PANTHER" id="PTHR43652">
    <property type="entry name" value="BASIC AMINO ACID ANTIPORTER YFCC-RELATED"/>
    <property type="match status" value="1"/>
</dbReference>
<dbReference type="GO" id="GO:0055085">
    <property type="term" value="P:transmembrane transport"/>
    <property type="evidence" value="ECO:0007669"/>
    <property type="project" value="InterPro"/>
</dbReference>
<evidence type="ECO:0000256" key="1">
    <source>
        <dbReference type="ARBA" id="ARBA00004141"/>
    </source>
</evidence>
<gene>
    <name evidence="9" type="ORF">FC82_GL000509</name>
</gene>
<feature type="domain" description="Citrate transporter-like" evidence="8">
    <location>
        <begin position="19"/>
        <end position="369"/>
    </location>
</feature>
<keyword evidence="3 7" id="KW-0812">Transmembrane</keyword>
<feature type="transmembrane region" description="Helical" evidence="7">
    <location>
        <begin position="365"/>
        <end position="384"/>
    </location>
</feature>
<evidence type="ECO:0000256" key="2">
    <source>
        <dbReference type="ARBA" id="ARBA00022448"/>
    </source>
</evidence>
<evidence type="ECO:0000256" key="5">
    <source>
        <dbReference type="ARBA" id="ARBA00022989"/>
    </source>
</evidence>
<dbReference type="InterPro" id="IPR004680">
    <property type="entry name" value="Cit_transptr-like_dom"/>
</dbReference>
<dbReference type="AlphaFoldDB" id="A0A0R2BEI9"/>
<proteinExistence type="predicted"/>
<organism evidence="9 10">
    <name type="scientific">Secundilactobacillus collinoides DSM 20515 = JCM 1123</name>
    <dbReference type="NCBI Taxonomy" id="1423733"/>
    <lineage>
        <taxon>Bacteria</taxon>
        <taxon>Bacillati</taxon>
        <taxon>Bacillota</taxon>
        <taxon>Bacilli</taxon>
        <taxon>Lactobacillales</taxon>
        <taxon>Lactobacillaceae</taxon>
        <taxon>Secundilactobacillus</taxon>
    </lineage>
</organism>
<dbReference type="InterPro" id="IPR051679">
    <property type="entry name" value="DASS-Related_Transporters"/>
</dbReference>
<evidence type="ECO:0000313" key="10">
    <source>
        <dbReference type="Proteomes" id="UP000051845"/>
    </source>
</evidence>
<feature type="transmembrane region" description="Helical" evidence="7">
    <location>
        <begin position="284"/>
        <end position="303"/>
    </location>
</feature>
<protein>
    <recommendedName>
        <fullName evidence="8">Citrate transporter-like domain-containing protein</fullName>
    </recommendedName>
</protein>
<feature type="transmembrane region" description="Helical" evidence="7">
    <location>
        <begin position="404"/>
        <end position="423"/>
    </location>
</feature>
<evidence type="ECO:0000256" key="7">
    <source>
        <dbReference type="SAM" id="Phobius"/>
    </source>
</evidence>
<feature type="transmembrane region" description="Helical" evidence="7">
    <location>
        <begin position="255"/>
        <end position="272"/>
    </location>
</feature>
<evidence type="ECO:0000256" key="3">
    <source>
        <dbReference type="ARBA" id="ARBA00022692"/>
    </source>
</evidence>
<keyword evidence="4" id="KW-0677">Repeat</keyword>
<dbReference type="EMBL" id="AYYR01000013">
    <property type="protein sequence ID" value="KRM77264.1"/>
    <property type="molecule type" value="Genomic_DNA"/>
</dbReference>
<reference evidence="9 10" key="1">
    <citation type="journal article" date="2015" name="Genome Announc.">
        <title>Expanding the biotechnology potential of lactobacilli through comparative genomics of 213 strains and associated genera.</title>
        <authorList>
            <person name="Sun Z."/>
            <person name="Harris H.M."/>
            <person name="McCann A."/>
            <person name="Guo C."/>
            <person name="Argimon S."/>
            <person name="Zhang W."/>
            <person name="Yang X."/>
            <person name="Jeffery I.B."/>
            <person name="Cooney J.C."/>
            <person name="Kagawa T.F."/>
            <person name="Liu W."/>
            <person name="Song Y."/>
            <person name="Salvetti E."/>
            <person name="Wrobel A."/>
            <person name="Rasinkangas P."/>
            <person name="Parkhill J."/>
            <person name="Rea M.C."/>
            <person name="O'Sullivan O."/>
            <person name="Ritari J."/>
            <person name="Douillard F.P."/>
            <person name="Paul Ross R."/>
            <person name="Yang R."/>
            <person name="Briner A.E."/>
            <person name="Felis G.E."/>
            <person name="de Vos W.M."/>
            <person name="Barrangou R."/>
            <person name="Klaenhammer T.R."/>
            <person name="Caufield P.W."/>
            <person name="Cui Y."/>
            <person name="Zhang H."/>
            <person name="O'Toole P.W."/>
        </authorList>
    </citation>
    <scope>NUCLEOTIDE SEQUENCE [LARGE SCALE GENOMIC DNA]</scope>
    <source>
        <strain evidence="9 10">DSM 20515</strain>
    </source>
</reference>
<feature type="transmembrane region" description="Helical" evidence="7">
    <location>
        <begin position="53"/>
        <end position="75"/>
    </location>
</feature>
<dbReference type="Pfam" id="PF03600">
    <property type="entry name" value="CitMHS"/>
    <property type="match status" value="1"/>
</dbReference>